<accession>A0ABW1G973</accession>
<dbReference type="RefSeq" id="WP_380586903.1">
    <property type="nucleotide sequence ID" value="NZ_JBHSQJ010000103.1"/>
</dbReference>
<dbReference type="Gene3D" id="1.20.1250.20">
    <property type="entry name" value="MFS general substrate transporter like domains"/>
    <property type="match status" value="1"/>
</dbReference>
<dbReference type="CDD" id="cd06173">
    <property type="entry name" value="MFS_MefA_like"/>
    <property type="match status" value="1"/>
</dbReference>
<dbReference type="Pfam" id="PF07690">
    <property type="entry name" value="MFS_1"/>
    <property type="match status" value="1"/>
</dbReference>
<reference evidence="9" key="1">
    <citation type="journal article" date="2019" name="Int. J. Syst. Evol. Microbiol.">
        <title>The Global Catalogue of Microorganisms (GCM) 10K type strain sequencing project: providing services to taxonomists for standard genome sequencing and annotation.</title>
        <authorList>
            <consortium name="The Broad Institute Genomics Platform"/>
            <consortium name="The Broad Institute Genome Sequencing Center for Infectious Disease"/>
            <person name="Wu L."/>
            <person name="Ma J."/>
        </authorList>
    </citation>
    <scope>NUCLEOTIDE SEQUENCE [LARGE SCALE GENOMIC DNA]</scope>
    <source>
        <strain evidence="9">JCM 4816</strain>
    </source>
</reference>
<feature type="transmembrane region" description="Helical" evidence="6">
    <location>
        <begin position="47"/>
        <end position="66"/>
    </location>
</feature>
<feature type="transmembrane region" description="Helical" evidence="6">
    <location>
        <begin position="368"/>
        <end position="385"/>
    </location>
</feature>
<evidence type="ECO:0000256" key="3">
    <source>
        <dbReference type="ARBA" id="ARBA00022692"/>
    </source>
</evidence>
<name>A0ABW1G973_9ACTN</name>
<evidence type="ECO:0000256" key="5">
    <source>
        <dbReference type="ARBA" id="ARBA00023136"/>
    </source>
</evidence>
<evidence type="ECO:0000259" key="7">
    <source>
        <dbReference type="PROSITE" id="PS50850"/>
    </source>
</evidence>
<gene>
    <name evidence="8" type="ORF">ACFP3V_23580</name>
</gene>
<keyword evidence="3 6" id="KW-0812">Transmembrane</keyword>
<feature type="transmembrane region" description="Helical" evidence="6">
    <location>
        <begin position="99"/>
        <end position="123"/>
    </location>
</feature>
<protein>
    <submittedName>
        <fullName evidence="8">MFS transporter</fullName>
    </submittedName>
</protein>
<evidence type="ECO:0000256" key="4">
    <source>
        <dbReference type="ARBA" id="ARBA00022989"/>
    </source>
</evidence>
<evidence type="ECO:0000313" key="9">
    <source>
        <dbReference type="Proteomes" id="UP001596174"/>
    </source>
</evidence>
<feature type="transmembrane region" description="Helical" evidence="6">
    <location>
        <begin position="340"/>
        <end position="362"/>
    </location>
</feature>
<dbReference type="InterPro" id="IPR036259">
    <property type="entry name" value="MFS_trans_sf"/>
</dbReference>
<dbReference type="PROSITE" id="PS50850">
    <property type="entry name" value="MFS"/>
    <property type="match status" value="1"/>
</dbReference>
<organism evidence="8 9">
    <name type="scientific">Streptacidiphilus monticola</name>
    <dbReference type="NCBI Taxonomy" id="2161674"/>
    <lineage>
        <taxon>Bacteria</taxon>
        <taxon>Bacillati</taxon>
        <taxon>Actinomycetota</taxon>
        <taxon>Actinomycetes</taxon>
        <taxon>Kitasatosporales</taxon>
        <taxon>Streptomycetaceae</taxon>
        <taxon>Streptacidiphilus</taxon>
    </lineage>
</organism>
<feature type="transmembrane region" description="Helical" evidence="6">
    <location>
        <begin position="281"/>
        <end position="304"/>
    </location>
</feature>
<dbReference type="PANTHER" id="PTHR23513:SF6">
    <property type="entry name" value="MAJOR FACILITATOR SUPERFAMILY ASSOCIATED DOMAIN-CONTAINING PROTEIN"/>
    <property type="match status" value="1"/>
</dbReference>
<evidence type="ECO:0000313" key="8">
    <source>
        <dbReference type="EMBL" id="MFC5910189.1"/>
    </source>
</evidence>
<dbReference type="Proteomes" id="UP001596174">
    <property type="component" value="Unassembled WGS sequence"/>
</dbReference>
<comment type="caution">
    <text evidence="8">The sequence shown here is derived from an EMBL/GenBank/DDBJ whole genome shotgun (WGS) entry which is preliminary data.</text>
</comment>
<dbReference type="InterPro" id="IPR020846">
    <property type="entry name" value="MFS_dom"/>
</dbReference>
<dbReference type="SUPFAM" id="SSF103473">
    <property type="entry name" value="MFS general substrate transporter"/>
    <property type="match status" value="1"/>
</dbReference>
<dbReference type="EMBL" id="JBHSQJ010000103">
    <property type="protein sequence ID" value="MFC5910189.1"/>
    <property type="molecule type" value="Genomic_DNA"/>
</dbReference>
<keyword evidence="4 6" id="KW-1133">Transmembrane helix</keyword>
<dbReference type="PANTHER" id="PTHR23513">
    <property type="entry name" value="INTEGRAL MEMBRANE EFFLUX PROTEIN-RELATED"/>
    <property type="match status" value="1"/>
</dbReference>
<keyword evidence="2" id="KW-1003">Cell membrane</keyword>
<proteinExistence type="predicted"/>
<keyword evidence="9" id="KW-1185">Reference proteome</keyword>
<comment type="subcellular location">
    <subcellularLocation>
        <location evidence="1">Cell membrane</location>
        <topology evidence="1">Multi-pass membrane protein</topology>
    </subcellularLocation>
</comment>
<feature type="transmembrane region" description="Helical" evidence="6">
    <location>
        <begin position="12"/>
        <end position="35"/>
    </location>
</feature>
<evidence type="ECO:0000256" key="6">
    <source>
        <dbReference type="SAM" id="Phobius"/>
    </source>
</evidence>
<feature type="transmembrane region" description="Helical" evidence="6">
    <location>
        <begin position="205"/>
        <end position="229"/>
    </location>
</feature>
<evidence type="ECO:0000256" key="1">
    <source>
        <dbReference type="ARBA" id="ARBA00004651"/>
    </source>
</evidence>
<keyword evidence="5 6" id="KW-0472">Membrane</keyword>
<feature type="transmembrane region" description="Helical" evidence="6">
    <location>
        <begin position="73"/>
        <end position="93"/>
    </location>
</feature>
<sequence>MKALLGQRDIRLLVLARFVDMLGDNVMWIALGIWIKELTGSDSAAGMSFFVFVLGSLFAPFGGVVVDRVRRGPLIVVLNLVAVLVVLPLLLVHGRGEVWLIYAVMLGYGMVSGVTGSAMTAYTQALIPAEQLGEANGLIQTALQGLRLVAPLIGAAVLSAYGIAPLVLGDAATFVLAALLIRAIRGRESAPAPRHGRERGELLRGVRHIMGTVTLRQAVLAVVFGLLAFGFSESVVFAVIDQGLHRPPAFLGVISSLEGVGAIAAGAVAGRLMRRIGESRLIASGLTAAGLGFAAGCVGSVWVVGVGVTLIGASLPWIIAGLMTLFQRSTPPELMGRTDAALGVMLSVPQTTAIALGAGLVAVVDFRLLLTAMAALMALGALYLFTRRPAAEAVTVEAPAEAAQAA</sequence>
<feature type="domain" description="Major facilitator superfamily (MFS) profile" evidence="7">
    <location>
        <begin position="9"/>
        <end position="392"/>
    </location>
</feature>
<feature type="transmembrane region" description="Helical" evidence="6">
    <location>
        <begin position="310"/>
        <end position="328"/>
    </location>
</feature>
<evidence type="ECO:0000256" key="2">
    <source>
        <dbReference type="ARBA" id="ARBA00022475"/>
    </source>
</evidence>
<feature type="transmembrane region" description="Helical" evidence="6">
    <location>
        <begin position="249"/>
        <end position="269"/>
    </location>
</feature>
<dbReference type="InterPro" id="IPR011701">
    <property type="entry name" value="MFS"/>
</dbReference>